<accession>A0AAU7CLV1</accession>
<dbReference type="EMBL" id="CP155447">
    <property type="protein sequence ID" value="XBH06220.1"/>
    <property type="molecule type" value="Genomic_DNA"/>
</dbReference>
<sequence>MSLTRRVSPRKWHVGDDDLVPVDLRRRRCERVEFFDLLVGLGHPKLHDHFACLVYLPPEQVAVVGTPPRRGEQQAPDFAGRCGAILIAVLLLQRGERESAERQSTRKHQEGAA</sequence>
<organism evidence="1">
    <name type="scientific">Singulisphaera sp. Ch08</name>
    <dbReference type="NCBI Taxonomy" id="3120278"/>
    <lineage>
        <taxon>Bacteria</taxon>
        <taxon>Pseudomonadati</taxon>
        <taxon>Planctomycetota</taxon>
        <taxon>Planctomycetia</taxon>
        <taxon>Isosphaerales</taxon>
        <taxon>Isosphaeraceae</taxon>
        <taxon>Singulisphaera</taxon>
    </lineage>
</organism>
<protein>
    <submittedName>
        <fullName evidence="1">Uncharacterized protein</fullName>
    </submittedName>
</protein>
<proteinExistence type="predicted"/>
<dbReference type="RefSeq" id="WP_406699070.1">
    <property type="nucleotide sequence ID" value="NZ_CP155447.1"/>
</dbReference>
<gene>
    <name evidence="1" type="ORF">V5E97_09345</name>
</gene>
<reference evidence="1" key="1">
    <citation type="submission" date="2024-05" db="EMBL/GenBank/DDBJ databases">
        <title>Planctomycetes of the genus Singulisphaera possess chitinolytic capabilities.</title>
        <authorList>
            <person name="Ivanova A."/>
        </authorList>
    </citation>
    <scope>NUCLEOTIDE SEQUENCE</scope>
    <source>
        <strain evidence="1">Ch08T</strain>
    </source>
</reference>
<dbReference type="AlphaFoldDB" id="A0AAU7CLV1"/>
<evidence type="ECO:0000313" key="1">
    <source>
        <dbReference type="EMBL" id="XBH06220.1"/>
    </source>
</evidence>
<name>A0AAU7CLV1_9BACT</name>